<reference evidence="1" key="1">
    <citation type="submission" date="2019-08" db="EMBL/GenBank/DDBJ databases">
        <authorList>
            <person name="Kucharzyk K."/>
            <person name="Murdoch R.W."/>
            <person name="Higgins S."/>
            <person name="Loffler F."/>
        </authorList>
    </citation>
    <scope>NUCLEOTIDE SEQUENCE</scope>
</reference>
<sequence>MVAGNLQLTYVAEFFRVKGLVILHGNAKEKRPFSFFVGCVQPVQQSLCKHMVAEVIAPGIGTSLNVQVQFLYLTGKQQAVKPYLGVSHRAVIKTVVVCVKHLCFIARRLKGRCHGVQQAVIPVVPEGDVGAGFQILSRQAGKNGLLDVAGAIAQITGIKSAGNSLPAQPVKIFRGIAGEGQPRQTGHVVK</sequence>
<name>A0A645DCG2_9ZZZZ</name>
<evidence type="ECO:0000313" key="1">
    <source>
        <dbReference type="EMBL" id="MPM86885.1"/>
    </source>
</evidence>
<organism evidence="1">
    <name type="scientific">bioreactor metagenome</name>
    <dbReference type="NCBI Taxonomy" id="1076179"/>
    <lineage>
        <taxon>unclassified sequences</taxon>
        <taxon>metagenomes</taxon>
        <taxon>ecological metagenomes</taxon>
    </lineage>
</organism>
<accession>A0A645DCG2</accession>
<protein>
    <submittedName>
        <fullName evidence="1">Uncharacterized protein</fullName>
    </submittedName>
</protein>
<comment type="caution">
    <text evidence="1">The sequence shown here is derived from an EMBL/GenBank/DDBJ whole genome shotgun (WGS) entry which is preliminary data.</text>
</comment>
<gene>
    <name evidence="1" type="ORF">SDC9_133978</name>
</gene>
<proteinExistence type="predicted"/>
<dbReference type="EMBL" id="VSSQ01034820">
    <property type="protein sequence ID" value="MPM86885.1"/>
    <property type="molecule type" value="Genomic_DNA"/>
</dbReference>
<dbReference type="AlphaFoldDB" id="A0A645DCG2"/>